<dbReference type="Proteomes" id="UP001065593">
    <property type="component" value="Unassembled WGS sequence"/>
</dbReference>
<accession>A0ABQ5NI94</accession>
<dbReference type="EMBL" id="BRZA01000001">
    <property type="protein sequence ID" value="GLC88091.1"/>
    <property type="molecule type" value="Genomic_DNA"/>
</dbReference>
<dbReference type="RefSeq" id="WP_264987804.1">
    <property type="nucleotide sequence ID" value="NZ_BRZA01000001.1"/>
</dbReference>
<reference evidence="1" key="1">
    <citation type="submission" date="2022-08" db="EMBL/GenBank/DDBJ databases">
        <title>Draft genome sequence of Lysinibacillus sp. strain KH24.</title>
        <authorList>
            <person name="Kanbe H."/>
            <person name="Itoh H."/>
        </authorList>
    </citation>
    <scope>NUCLEOTIDE SEQUENCE</scope>
    <source>
        <strain evidence="1">KH24</strain>
    </source>
</reference>
<sequence>MQKVLNSTFETYLMDQEVELSLESDEQEESNLMMTNEQYPAGFFTSL</sequence>
<name>A0ABQ5NI94_9BACI</name>
<gene>
    <name evidence="1" type="ORF">LYSBPC_12180</name>
</gene>
<protein>
    <submittedName>
        <fullName evidence="1">Uncharacterized protein</fullName>
    </submittedName>
</protein>
<evidence type="ECO:0000313" key="2">
    <source>
        <dbReference type="Proteomes" id="UP001065593"/>
    </source>
</evidence>
<proteinExistence type="predicted"/>
<comment type="caution">
    <text evidence="1">The sequence shown here is derived from an EMBL/GenBank/DDBJ whole genome shotgun (WGS) entry which is preliminary data.</text>
</comment>
<organism evidence="1 2">
    <name type="scientific">Lysinibacillus piscis</name>
    <dbReference type="NCBI Taxonomy" id="2518931"/>
    <lineage>
        <taxon>Bacteria</taxon>
        <taxon>Bacillati</taxon>
        <taxon>Bacillota</taxon>
        <taxon>Bacilli</taxon>
        <taxon>Bacillales</taxon>
        <taxon>Bacillaceae</taxon>
        <taxon>Lysinibacillus</taxon>
    </lineage>
</organism>
<evidence type="ECO:0000313" key="1">
    <source>
        <dbReference type="EMBL" id="GLC88091.1"/>
    </source>
</evidence>
<keyword evidence="2" id="KW-1185">Reference proteome</keyword>